<name>A0A4U9HQT1_9ENTR</name>
<keyword evidence="4" id="KW-0966">Cell projection</keyword>
<keyword evidence="4" id="KW-0969">Cilium</keyword>
<dbReference type="PANTHER" id="PTHR30033">
    <property type="entry name" value="FLAGELLAR HOOK-ASSOCIATED PROTEIN 1"/>
    <property type="match status" value="1"/>
</dbReference>
<reference evidence="4 5" key="1">
    <citation type="submission" date="2019-05" db="EMBL/GenBank/DDBJ databases">
        <authorList>
            <consortium name="Pathogen Informatics"/>
        </authorList>
    </citation>
    <scope>NUCLEOTIDE SEQUENCE [LARGE SCALE GENOMIC DNA]</scope>
    <source>
        <strain evidence="4 5">NCTC13032</strain>
    </source>
</reference>
<feature type="domain" description="Flagellar basal-body/hook protein C-terminal" evidence="2">
    <location>
        <begin position="142"/>
        <end position="182"/>
    </location>
</feature>
<dbReference type="PANTHER" id="PTHR30033:SF1">
    <property type="entry name" value="FLAGELLAR HOOK-ASSOCIATED PROTEIN 1"/>
    <property type="match status" value="1"/>
</dbReference>
<dbReference type="AlphaFoldDB" id="A0A4U9HQT1"/>
<organism evidence="4 5">
    <name type="scientific">Leclercia adecarboxylata</name>
    <dbReference type="NCBI Taxonomy" id="83655"/>
    <lineage>
        <taxon>Bacteria</taxon>
        <taxon>Pseudomonadati</taxon>
        <taxon>Pseudomonadota</taxon>
        <taxon>Gammaproteobacteria</taxon>
        <taxon>Enterobacterales</taxon>
        <taxon>Enterobacteriaceae</taxon>
        <taxon>Leclercia</taxon>
    </lineage>
</organism>
<keyword evidence="4" id="KW-0282">Flagellum</keyword>
<accession>A0A4U9HQT1</accession>
<dbReference type="Pfam" id="PF06429">
    <property type="entry name" value="Flg_bbr_C"/>
    <property type="match status" value="1"/>
</dbReference>
<proteinExistence type="inferred from homology"/>
<comment type="similarity">
    <text evidence="1">Belongs to the flagella basal body rod proteins family.</text>
</comment>
<evidence type="ECO:0000256" key="1">
    <source>
        <dbReference type="ARBA" id="ARBA00009677"/>
    </source>
</evidence>
<dbReference type="EMBL" id="LR590464">
    <property type="protein sequence ID" value="VTP66594.1"/>
    <property type="molecule type" value="Genomic_DNA"/>
</dbReference>
<evidence type="ECO:0000313" key="4">
    <source>
        <dbReference type="EMBL" id="VTP66594.1"/>
    </source>
</evidence>
<evidence type="ECO:0000259" key="3">
    <source>
        <dbReference type="Pfam" id="PF21158"/>
    </source>
</evidence>
<dbReference type="Pfam" id="PF21158">
    <property type="entry name" value="flgK_1st_1"/>
    <property type="match status" value="1"/>
</dbReference>
<dbReference type="Proteomes" id="UP000310719">
    <property type="component" value="Chromosome"/>
</dbReference>
<dbReference type="InterPro" id="IPR002371">
    <property type="entry name" value="FlgK"/>
</dbReference>
<evidence type="ECO:0000313" key="5">
    <source>
        <dbReference type="Proteomes" id="UP000310719"/>
    </source>
</evidence>
<dbReference type="SUPFAM" id="SSF64518">
    <property type="entry name" value="Phase 1 flagellin"/>
    <property type="match status" value="1"/>
</dbReference>
<dbReference type="GO" id="GO:0009424">
    <property type="term" value="C:bacterial-type flagellum hook"/>
    <property type="evidence" value="ECO:0007669"/>
    <property type="project" value="InterPro"/>
</dbReference>
<sequence length="183" mass="19570">MEFDGSNWNITRLSDKTTVAATDDGKGNLSFDGLTVNVSGVANKKDSFIVKPVVNAIVNMDVAISDESKLALASEEKGGESDNRNGQAMLDLQSSKVVGGNKTFNDAYASLVSTVGSKTATLKTSSTTQANVTTQLSNQQQSISGVNLDEEYGNLQRFQQYYLANAQVLQTASTLFDAIINIR</sequence>
<dbReference type="InterPro" id="IPR049119">
    <property type="entry name" value="FlgK_D2-like"/>
</dbReference>
<gene>
    <name evidence="4" type="primary">flgK_2</name>
    <name evidence="4" type="ORF">NCTC13032_02611</name>
</gene>
<dbReference type="InterPro" id="IPR010930">
    <property type="entry name" value="Flg_bb/hook_C_dom"/>
</dbReference>
<dbReference type="GO" id="GO:0005198">
    <property type="term" value="F:structural molecule activity"/>
    <property type="evidence" value="ECO:0007669"/>
    <property type="project" value="InterPro"/>
</dbReference>
<dbReference type="GO" id="GO:0044780">
    <property type="term" value="P:bacterial-type flagellum assembly"/>
    <property type="evidence" value="ECO:0007669"/>
    <property type="project" value="InterPro"/>
</dbReference>
<evidence type="ECO:0000259" key="2">
    <source>
        <dbReference type="Pfam" id="PF06429"/>
    </source>
</evidence>
<protein>
    <submittedName>
        <fullName evidence="4">Flagellar hook-associated protein 1</fullName>
    </submittedName>
</protein>
<feature type="domain" description="Flagellar hook-associated protein 1 D2-like" evidence="3">
    <location>
        <begin position="1"/>
        <end position="52"/>
    </location>
</feature>